<dbReference type="InterPro" id="IPR000014">
    <property type="entry name" value="PAS"/>
</dbReference>
<dbReference type="NCBIfam" id="TIGR00229">
    <property type="entry name" value="sensory_box"/>
    <property type="match status" value="2"/>
</dbReference>
<dbReference type="GO" id="GO:0005886">
    <property type="term" value="C:plasma membrane"/>
    <property type="evidence" value="ECO:0007669"/>
    <property type="project" value="TreeGrafter"/>
</dbReference>
<organism evidence="4 5">
    <name type="scientific">Methanofollis fontis</name>
    <dbReference type="NCBI Taxonomy" id="2052832"/>
    <lineage>
        <taxon>Archaea</taxon>
        <taxon>Methanobacteriati</taxon>
        <taxon>Methanobacteriota</taxon>
        <taxon>Stenosarchaea group</taxon>
        <taxon>Methanomicrobia</taxon>
        <taxon>Methanomicrobiales</taxon>
        <taxon>Methanomicrobiaceae</taxon>
        <taxon>Methanofollis</taxon>
    </lineage>
</organism>
<feature type="domain" description="PAS" evidence="3">
    <location>
        <begin position="508"/>
        <end position="554"/>
    </location>
</feature>
<dbReference type="SUPFAM" id="SSF55874">
    <property type="entry name" value="ATPase domain of HSP90 chaperone/DNA topoisomerase II/histidine kinase"/>
    <property type="match status" value="1"/>
</dbReference>
<dbReference type="SMART" id="SM00387">
    <property type="entry name" value="HATPase_c"/>
    <property type="match status" value="1"/>
</dbReference>
<proteinExistence type="predicted"/>
<dbReference type="InterPro" id="IPR004358">
    <property type="entry name" value="Sig_transdc_His_kin-like_C"/>
</dbReference>
<dbReference type="SMART" id="SM00091">
    <property type="entry name" value="PAS"/>
    <property type="match status" value="3"/>
</dbReference>
<feature type="transmembrane region" description="Helical" evidence="1">
    <location>
        <begin position="64"/>
        <end position="83"/>
    </location>
</feature>
<dbReference type="InterPro" id="IPR003018">
    <property type="entry name" value="GAF"/>
</dbReference>
<evidence type="ECO:0008006" key="6">
    <source>
        <dbReference type="Google" id="ProtNLM"/>
    </source>
</evidence>
<dbReference type="Gene3D" id="3.30.565.10">
    <property type="entry name" value="Histidine kinase-like ATPase, C-terminal domain"/>
    <property type="match status" value="1"/>
</dbReference>
<dbReference type="InterPro" id="IPR035965">
    <property type="entry name" value="PAS-like_dom_sf"/>
</dbReference>
<name>A0A483CQN7_9EURY</name>
<dbReference type="AlphaFoldDB" id="A0A483CQN7"/>
<evidence type="ECO:0000259" key="2">
    <source>
        <dbReference type="PROSITE" id="PS50109"/>
    </source>
</evidence>
<feature type="domain" description="Histidine kinase" evidence="2">
    <location>
        <begin position="896"/>
        <end position="1003"/>
    </location>
</feature>
<dbReference type="Proteomes" id="UP000292580">
    <property type="component" value="Unassembled WGS sequence"/>
</dbReference>
<dbReference type="RefSeq" id="WP_235855670.1">
    <property type="nucleotide sequence ID" value="NZ_PGCL01000006.1"/>
</dbReference>
<dbReference type="Gene3D" id="3.30.450.40">
    <property type="match status" value="2"/>
</dbReference>
<feature type="transmembrane region" description="Helical" evidence="1">
    <location>
        <begin position="41"/>
        <end position="57"/>
    </location>
</feature>
<dbReference type="InterPro" id="IPR029016">
    <property type="entry name" value="GAF-like_dom_sf"/>
</dbReference>
<keyword evidence="1" id="KW-1133">Transmembrane helix</keyword>
<dbReference type="SUPFAM" id="SSF55785">
    <property type="entry name" value="PYP-like sensor domain (PAS domain)"/>
    <property type="match status" value="2"/>
</dbReference>
<dbReference type="Pfam" id="PF02518">
    <property type="entry name" value="HATPase_c"/>
    <property type="match status" value="1"/>
</dbReference>
<dbReference type="CDD" id="cd00075">
    <property type="entry name" value="HATPase"/>
    <property type="match status" value="1"/>
</dbReference>
<dbReference type="Pfam" id="PF13426">
    <property type="entry name" value="PAS_9"/>
    <property type="match status" value="1"/>
</dbReference>
<dbReference type="Pfam" id="PF13185">
    <property type="entry name" value="GAF_2"/>
    <property type="match status" value="2"/>
</dbReference>
<dbReference type="PROSITE" id="PS50112">
    <property type="entry name" value="PAS"/>
    <property type="match status" value="2"/>
</dbReference>
<dbReference type="PROSITE" id="PS50109">
    <property type="entry name" value="HIS_KIN"/>
    <property type="match status" value="1"/>
</dbReference>
<evidence type="ECO:0000259" key="3">
    <source>
        <dbReference type="PROSITE" id="PS50112"/>
    </source>
</evidence>
<keyword evidence="5" id="KW-1185">Reference proteome</keyword>
<dbReference type="InterPro" id="IPR052023">
    <property type="entry name" value="Histidine_kinase_KdpD"/>
</dbReference>
<evidence type="ECO:0000256" key="1">
    <source>
        <dbReference type="SAM" id="Phobius"/>
    </source>
</evidence>
<dbReference type="Pfam" id="PF13188">
    <property type="entry name" value="PAS_8"/>
    <property type="match status" value="1"/>
</dbReference>
<dbReference type="InterPro" id="IPR036890">
    <property type="entry name" value="HATPase_C_sf"/>
</dbReference>
<feature type="domain" description="PAS" evidence="3">
    <location>
        <begin position="128"/>
        <end position="159"/>
    </location>
</feature>
<dbReference type="Gene3D" id="3.30.450.20">
    <property type="entry name" value="PAS domain"/>
    <property type="match status" value="2"/>
</dbReference>
<feature type="transmembrane region" description="Helical" evidence="1">
    <location>
        <begin position="16"/>
        <end position="35"/>
    </location>
</feature>
<dbReference type="InterPro" id="IPR003594">
    <property type="entry name" value="HATPase_dom"/>
</dbReference>
<dbReference type="SMART" id="SM00065">
    <property type="entry name" value="GAF"/>
    <property type="match status" value="2"/>
</dbReference>
<evidence type="ECO:0000313" key="5">
    <source>
        <dbReference type="Proteomes" id="UP000292580"/>
    </source>
</evidence>
<protein>
    <recommendedName>
        <fullName evidence="6">Histidine kinase</fullName>
    </recommendedName>
</protein>
<sequence>MTSERPLISGSDRQKAILLSVAAAGALAMTAWAAATGVTVVIGHLLYVPVILAVLWYRWRGMYVVIALAVIYSLIILVFYGFSTTFVEGILRMLVTVAISLILAVLSERVTALARDYPGIFQHGGVGFLIVDKERMTVTDINRTAAAMIGFHPEDVIGRIFSSLFADAQAGREVSEMLRQGDDLQEIEGKLTKRDGSIFCVRIVPGLLPEGRITCTLIDISRQKDDERTMRALADFTEQNPDPVLRIEPGGTLLSANDPAFSLNVLWDDRDGMHLSPTVVDAARKVLKSGRRAEIEISGEGRTHVLSIVPVPGECYANVYGREVTRQKAAEEELRRNERRLEVLQTLNTMYDAPVGDITDYALKAGVALTGSEQGYFAVLDESKEVITMRSWTDGAADARNGVRIQQNPSPVDENIMYREVIRLRRPVLVNNFQEQMDLKNALPPGHPAVHRCMIVPVMEGQRIVAVAGVINKGDAYDGSDVRQLSLLMSGLWGIIRGKQYSDDLKRSENLYRAIFSATGAATMILDGEGRITRANSQFLPLFGYDPGDLIGKNAWDTIFKGPIAETAWRYHQKRRQDPRGPPSFYEGRVLDGQGMERYALVAVAMIVGTDTSVLSLADISSLKQTERELKKRNRELSILSEVAEITSPIRPLPETLNAVLDGVLDLTGFECGAVYLVKGVGGPVVRVAEHQPAGMRLPPTDAEAYRPVDTPLYSDDPPDGVPAYVADNFLSYASIPLTAGSEWLGVLAIASRDEYAFPPAERRMLEAIGQTVGLAVQRATLREGLERANEEANLYLDIITHDINNANGIAMGYCSLLVRTLSGKENTIVRKVLGGIRQSMEIISNVSTYRNMSTRTSSIEPVPLDPVIRAQLTQFSEVDIRYGGTDEVVLADDLLSEVFVNLIGNAVKFGGPDVTVWIEVAREGDLVIVRLTDNGPGIPDDQKSEIFNRFVRKSTRASGKGLGLWITRMLLERYGGAIVADDRVAGSPEGGAAMVLTFRRVPEMKEPL</sequence>
<accession>A0A483CQN7</accession>
<reference evidence="4 5" key="1">
    <citation type="submission" date="2017-11" db="EMBL/GenBank/DDBJ databases">
        <title>Isolation and Characterization of Methanofollis Species from Methane Seep Offshore SW Taiwan.</title>
        <authorList>
            <person name="Teng N.-H."/>
            <person name="Lai M.-C."/>
            <person name="Chen S.-C."/>
        </authorList>
    </citation>
    <scope>NUCLEOTIDE SEQUENCE [LARGE SCALE GENOMIC DNA]</scope>
    <source>
        <strain evidence="4 5">FWC-SCC2</strain>
    </source>
</reference>
<dbReference type="GO" id="GO:0000155">
    <property type="term" value="F:phosphorelay sensor kinase activity"/>
    <property type="evidence" value="ECO:0007669"/>
    <property type="project" value="TreeGrafter"/>
</dbReference>
<dbReference type="PRINTS" id="PR00344">
    <property type="entry name" value="BCTRLSENSOR"/>
</dbReference>
<dbReference type="InterPro" id="IPR005467">
    <property type="entry name" value="His_kinase_dom"/>
</dbReference>
<dbReference type="PANTHER" id="PTHR45569">
    <property type="entry name" value="SENSOR PROTEIN KDPD"/>
    <property type="match status" value="1"/>
</dbReference>
<dbReference type="EMBL" id="PGCL01000006">
    <property type="protein sequence ID" value="TAJ43484.1"/>
    <property type="molecule type" value="Genomic_DNA"/>
</dbReference>
<dbReference type="CDD" id="cd00130">
    <property type="entry name" value="PAS"/>
    <property type="match status" value="2"/>
</dbReference>
<keyword evidence="1" id="KW-0472">Membrane</keyword>
<dbReference type="PANTHER" id="PTHR45569:SF1">
    <property type="entry name" value="SENSOR PROTEIN KDPD"/>
    <property type="match status" value="1"/>
</dbReference>
<evidence type="ECO:0000313" key="4">
    <source>
        <dbReference type="EMBL" id="TAJ43484.1"/>
    </source>
</evidence>
<keyword evidence="1" id="KW-0812">Transmembrane</keyword>
<comment type="caution">
    <text evidence="4">The sequence shown here is derived from an EMBL/GenBank/DDBJ whole genome shotgun (WGS) entry which is preliminary data.</text>
</comment>
<gene>
    <name evidence="4" type="ORF">CUJ86_10870</name>
</gene>
<dbReference type="SUPFAM" id="SSF55781">
    <property type="entry name" value="GAF domain-like"/>
    <property type="match status" value="2"/>
</dbReference>